<dbReference type="Proteomes" id="UP000197025">
    <property type="component" value="Unassembled WGS sequence"/>
</dbReference>
<gene>
    <name evidence="3" type="ORF">SAMN02746019_00019620</name>
</gene>
<evidence type="ECO:0000259" key="2">
    <source>
        <dbReference type="Pfam" id="PF03787"/>
    </source>
</evidence>
<evidence type="ECO:0000313" key="3">
    <source>
        <dbReference type="EMBL" id="SNB73735.1"/>
    </source>
</evidence>
<organism evidence="3 4">
    <name type="scientific">Thermoflexus hugenholtzii JAD2</name>
    <dbReference type="NCBI Taxonomy" id="877466"/>
    <lineage>
        <taxon>Bacteria</taxon>
        <taxon>Bacillati</taxon>
        <taxon>Chloroflexota</taxon>
        <taxon>Thermoflexia</taxon>
        <taxon>Thermoflexales</taxon>
        <taxon>Thermoflexaceae</taxon>
        <taxon>Thermoflexus</taxon>
    </lineage>
</organism>
<dbReference type="InterPro" id="IPR013490">
    <property type="entry name" value="CRISPR-assoc_RAMP_Csx10"/>
</dbReference>
<dbReference type="GO" id="GO:0051607">
    <property type="term" value="P:defense response to virus"/>
    <property type="evidence" value="ECO:0007669"/>
    <property type="project" value="UniProtKB-KW"/>
</dbReference>
<protein>
    <submittedName>
        <fullName evidence="3">CRISPR-associated protein Csx10</fullName>
    </submittedName>
</protein>
<name>A0A212RMP0_9CHLR</name>
<accession>A0A212RMP0</accession>
<evidence type="ECO:0000256" key="1">
    <source>
        <dbReference type="ARBA" id="ARBA00023118"/>
    </source>
</evidence>
<dbReference type="InterPro" id="IPR005537">
    <property type="entry name" value="RAMP_III_fam"/>
</dbReference>
<dbReference type="NCBIfam" id="TIGR02674">
    <property type="entry name" value="cas_cyan_RAMP_2"/>
    <property type="match status" value="1"/>
</dbReference>
<dbReference type="RefSeq" id="WP_088572212.1">
    <property type="nucleotide sequence ID" value="NZ_FYEK01000071.1"/>
</dbReference>
<feature type="domain" description="CRISPR type III-associated protein" evidence="2">
    <location>
        <begin position="13"/>
        <end position="235"/>
    </location>
</feature>
<dbReference type="InParanoid" id="A0A212RMP0"/>
<dbReference type="EMBL" id="FYEK01000071">
    <property type="protein sequence ID" value="SNB73735.1"/>
    <property type="molecule type" value="Genomic_DNA"/>
</dbReference>
<dbReference type="AlphaFoldDB" id="A0A212RMP0"/>
<evidence type="ECO:0000313" key="4">
    <source>
        <dbReference type="Proteomes" id="UP000197025"/>
    </source>
</evidence>
<dbReference type="OrthoDB" id="1730014at2"/>
<keyword evidence="1" id="KW-0051">Antiviral defense</keyword>
<sequence length="398" mass="44337">MTEYFVCLTPEKPLRTGTLKPRGDYLDTRDYLPGSVLRGALAEWLKLEGKASQIVPTVQKVRFGNFFPSVAESVWALPFPMTALECKLHGGFRRIPRGSTEKPGHGIRDSLLIALAYAELERQGVRFPVPMLLRCTHENKGEKCGGRMERVSGFYAALPEGWRAMKIEKALQTKVALSRHRRAAQEGMLYRVIGVRPKGTFVGRIWVEDEAILEELKKAVESVGVGALTTRGFGAARLKAVEPGIEPIAERLRTFNEKLREVWRDLADLAQQTGSPVPTEPSGTYFSVDLLSPAVLRDPHGLPTLKLFLKLDGQWREPIFWATQHTFVGGFSTAWGLPKPTYLGAAMGSVYVFRTEASQEELLPFLEDLEARGVGIRTDEGLGEILVCHPFHQEVMPV</sequence>
<dbReference type="Pfam" id="PF03787">
    <property type="entry name" value="RAMPs"/>
    <property type="match status" value="1"/>
</dbReference>
<reference evidence="4" key="1">
    <citation type="submission" date="2017-06" db="EMBL/GenBank/DDBJ databases">
        <authorList>
            <person name="Varghese N."/>
            <person name="Submissions S."/>
        </authorList>
    </citation>
    <scope>NUCLEOTIDE SEQUENCE [LARGE SCALE GENOMIC DNA]</scope>
    <source>
        <strain evidence="4">JAD2</strain>
    </source>
</reference>
<keyword evidence="4" id="KW-1185">Reference proteome</keyword>
<proteinExistence type="predicted"/>